<organism evidence="1 2">
    <name type="scientific">Violaceomyces palustris</name>
    <dbReference type="NCBI Taxonomy" id="1673888"/>
    <lineage>
        <taxon>Eukaryota</taxon>
        <taxon>Fungi</taxon>
        <taxon>Dikarya</taxon>
        <taxon>Basidiomycota</taxon>
        <taxon>Ustilaginomycotina</taxon>
        <taxon>Ustilaginomycetes</taxon>
        <taxon>Violaceomycetales</taxon>
        <taxon>Violaceomycetaceae</taxon>
        <taxon>Violaceomyces</taxon>
    </lineage>
</organism>
<keyword evidence="2" id="KW-1185">Reference proteome</keyword>
<proteinExistence type="predicted"/>
<dbReference type="Proteomes" id="UP000245626">
    <property type="component" value="Unassembled WGS sequence"/>
</dbReference>
<accession>A0ACD0NT29</accession>
<name>A0ACD0NT29_9BASI</name>
<reference evidence="1 2" key="1">
    <citation type="journal article" date="2018" name="Mol. Biol. Evol.">
        <title>Broad Genomic Sampling Reveals a Smut Pathogenic Ancestry of the Fungal Clade Ustilaginomycotina.</title>
        <authorList>
            <person name="Kijpornyongpan T."/>
            <person name="Mondo S.J."/>
            <person name="Barry K."/>
            <person name="Sandor L."/>
            <person name="Lee J."/>
            <person name="Lipzen A."/>
            <person name="Pangilinan J."/>
            <person name="LaButti K."/>
            <person name="Hainaut M."/>
            <person name="Henrissat B."/>
            <person name="Grigoriev I.V."/>
            <person name="Spatafora J.W."/>
            <person name="Aime M.C."/>
        </authorList>
    </citation>
    <scope>NUCLEOTIDE SEQUENCE [LARGE SCALE GENOMIC DNA]</scope>
    <source>
        <strain evidence="1 2">SA 807</strain>
    </source>
</reference>
<sequence>MASVLQAPRSAQFQQGMPQDYDYTYQNLQGLAPPPEPATNLHASYDGAGAESGLFRYSYDEPQISGTASCPPDGPSFDADFEAEFAAASSALATSSATDGSFSASTFSFPTLPASLFDDTPVYEFSSHTRTNVFEAPFDYFNDEDAARTYGLDDHDQSLIAAQEGAGNLIDLVAAQSQPRDAHQLGQYAEQVYPLGRMDPFSSSLDPSSQYVVDAPDSAASLSVRTLAEERSSPLAAHSAPYSKASHRVPPPPAYNTASTPANSERLSISGTSTDAPLVSGAVDYGYAPASSVNGFPNTNFSADTLGEPSRGPLKRRRESFSAHSTPLQSGPDTKSAPYPLRNSSGSLASSQQHFHASSTDAEALVRKQAVKPSARDSGVVVQSQGRGRMSSWQDPRANPGEPEWSSSMHGGSNDGYPPNIQPLGGAPRAMSFSAGGSGLASDPQPYDMNYHATPLQSQPGVPYTGMNGGGALGVEGANEMVTAQRMAALAEANVVSTGIGAGPGPNASAGQNLGASHPHMHPHPHPHSSIHHHRASLPMSHSHQSSFPAMPYQSSFEANNLATQHQINAIGSALEASIDSQGIARCPVPNCNKTFAKNRSYNLKAHLRSHSQLKPYQCSVCPRAFSRKHDLERHARVHSGDKPYVCEICGKGFPRSDALRRHWRVEKECGEKSALLEAGQALPEVSGSSETHQHHLDEGNQSGAIMNGNHGRHDHGLAQGPPQRWDDPDFHLKIEQDMKRRRRDF</sequence>
<gene>
    <name evidence="1" type="ORF">IE53DRAFT_363482</name>
</gene>
<protein>
    <submittedName>
        <fullName evidence="1">Uncharacterized protein</fullName>
    </submittedName>
</protein>
<dbReference type="EMBL" id="KZ820112">
    <property type="protein sequence ID" value="PWN48998.1"/>
    <property type="molecule type" value="Genomic_DNA"/>
</dbReference>
<evidence type="ECO:0000313" key="1">
    <source>
        <dbReference type="EMBL" id="PWN48998.1"/>
    </source>
</evidence>
<evidence type="ECO:0000313" key="2">
    <source>
        <dbReference type="Proteomes" id="UP000245626"/>
    </source>
</evidence>